<protein>
    <recommendedName>
        <fullName evidence="2">S-adenosyl-L-homocysteine hydrolase NAD binding domain-containing protein</fullName>
    </recommendedName>
</protein>
<evidence type="ECO:0000256" key="1">
    <source>
        <dbReference type="ARBA" id="ARBA00007122"/>
    </source>
</evidence>
<reference evidence="3" key="1">
    <citation type="journal article" date="2014" name="Front. Microbiol.">
        <title>High frequency of phylogenetically diverse reductive dehalogenase-homologous genes in deep subseafloor sedimentary metagenomes.</title>
        <authorList>
            <person name="Kawai M."/>
            <person name="Futagami T."/>
            <person name="Toyoda A."/>
            <person name="Takaki Y."/>
            <person name="Nishi S."/>
            <person name="Hori S."/>
            <person name="Arai W."/>
            <person name="Tsubouchi T."/>
            <person name="Morono Y."/>
            <person name="Uchiyama I."/>
            <person name="Ito T."/>
            <person name="Fujiyama A."/>
            <person name="Inagaki F."/>
            <person name="Takami H."/>
        </authorList>
    </citation>
    <scope>NUCLEOTIDE SEQUENCE</scope>
    <source>
        <strain evidence="3">Expedition CK06-06</strain>
    </source>
</reference>
<dbReference type="GO" id="GO:0033353">
    <property type="term" value="P:S-adenosylmethionine cycle"/>
    <property type="evidence" value="ECO:0007669"/>
    <property type="project" value="TreeGrafter"/>
</dbReference>
<sequence>LEAIMDGFQVMPIAEAAKIGDIFVTLTGCTKVITTEEFKAMKDGAVVANSGHFDVELDLEGLQKMAKEARRLRGVVTEFSMKDGKRIFLL</sequence>
<dbReference type="SUPFAM" id="SSF51735">
    <property type="entry name" value="NAD(P)-binding Rossmann-fold domains"/>
    <property type="match status" value="1"/>
</dbReference>
<dbReference type="InterPro" id="IPR015878">
    <property type="entry name" value="Ado_hCys_hydrolase_NAD-bd"/>
</dbReference>
<proteinExistence type="inferred from homology"/>
<comment type="caution">
    <text evidence="3">The sequence shown here is derived from an EMBL/GenBank/DDBJ whole genome shotgun (WGS) entry which is preliminary data.</text>
</comment>
<dbReference type="PANTHER" id="PTHR23420:SF0">
    <property type="entry name" value="ADENOSYLHOMOCYSTEINASE"/>
    <property type="match status" value="1"/>
</dbReference>
<dbReference type="PANTHER" id="PTHR23420">
    <property type="entry name" value="ADENOSYLHOMOCYSTEINASE"/>
    <property type="match status" value="1"/>
</dbReference>
<dbReference type="Gene3D" id="3.40.50.720">
    <property type="entry name" value="NAD(P)-binding Rossmann-like Domain"/>
    <property type="match status" value="1"/>
</dbReference>
<dbReference type="GO" id="GO:0005829">
    <property type="term" value="C:cytosol"/>
    <property type="evidence" value="ECO:0007669"/>
    <property type="project" value="TreeGrafter"/>
</dbReference>
<comment type="similarity">
    <text evidence="1">Belongs to the adenosylhomocysteinase family.</text>
</comment>
<gene>
    <name evidence="3" type="ORF">S03H2_71562</name>
</gene>
<organism evidence="3">
    <name type="scientific">marine sediment metagenome</name>
    <dbReference type="NCBI Taxonomy" id="412755"/>
    <lineage>
        <taxon>unclassified sequences</taxon>
        <taxon>metagenomes</taxon>
        <taxon>ecological metagenomes</taxon>
    </lineage>
</organism>
<accession>X1JDG9</accession>
<feature type="non-terminal residue" evidence="3">
    <location>
        <position position="90"/>
    </location>
</feature>
<dbReference type="Pfam" id="PF00670">
    <property type="entry name" value="AdoHcyase_NAD"/>
    <property type="match status" value="1"/>
</dbReference>
<dbReference type="GO" id="GO:0004013">
    <property type="term" value="F:adenosylhomocysteinase activity"/>
    <property type="evidence" value="ECO:0007669"/>
    <property type="project" value="TreeGrafter"/>
</dbReference>
<evidence type="ECO:0000313" key="3">
    <source>
        <dbReference type="EMBL" id="GAH92007.1"/>
    </source>
</evidence>
<dbReference type="InterPro" id="IPR000043">
    <property type="entry name" value="Adenosylhomocysteinase-like"/>
</dbReference>
<name>X1JDG9_9ZZZZ</name>
<feature type="non-terminal residue" evidence="3">
    <location>
        <position position="1"/>
    </location>
</feature>
<dbReference type="InterPro" id="IPR036291">
    <property type="entry name" value="NAD(P)-bd_dom_sf"/>
</dbReference>
<dbReference type="AlphaFoldDB" id="X1JDG9"/>
<dbReference type="EMBL" id="BARU01047955">
    <property type="protein sequence ID" value="GAH92007.1"/>
    <property type="molecule type" value="Genomic_DNA"/>
</dbReference>
<evidence type="ECO:0000259" key="2">
    <source>
        <dbReference type="SMART" id="SM00997"/>
    </source>
</evidence>
<dbReference type="SMART" id="SM00997">
    <property type="entry name" value="AdoHcyase_NAD"/>
    <property type="match status" value="1"/>
</dbReference>
<feature type="domain" description="S-adenosyl-L-homocysteine hydrolase NAD binding" evidence="2">
    <location>
        <begin position="1"/>
        <end position="90"/>
    </location>
</feature>